<evidence type="ECO:0000256" key="5">
    <source>
        <dbReference type="PROSITE-ProRule" id="PRU01363"/>
    </source>
</evidence>
<dbReference type="GO" id="GO:0031177">
    <property type="term" value="F:phosphopantetheine binding"/>
    <property type="evidence" value="ECO:0007669"/>
    <property type="project" value="InterPro"/>
</dbReference>
<dbReference type="SUPFAM" id="SSF55048">
    <property type="entry name" value="Probable ACP-binding domain of malonyl-CoA ACP transacylase"/>
    <property type="match status" value="1"/>
</dbReference>
<dbReference type="STRING" id="52.CMC5_030020"/>
<dbReference type="InterPro" id="IPR057326">
    <property type="entry name" value="KR_dom"/>
</dbReference>
<dbReference type="InterPro" id="IPR020806">
    <property type="entry name" value="PKS_PP-bd"/>
</dbReference>
<evidence type="ECO:0000313" key="12">
    <source>
        <dbReference type="EMBL" id="CBD77736.1"/>
    </source>
</evidence>
<dbReference type="InterPro" id="IPR036291">
    <property type="entry name" value="NAD(P)-bd_dom_sf"/>
</dbReference>
<dbReference type="InterPro" id="IPR001227">
    <property type="entry name" value="Ac_transferase_dom_sf"/>
</dbReference>
<dbReference type="EMBL" id="CP012159">
    <property type="protein sequence ID" value="AKT38856.1"/>
    <property type="molecule type" value="Genomic_DNA"/>
</dbReference>
<reference evidence="11 13" key="3">
    <citation type="submission" date="2015-07" db="EMBL/GenBank/DDBJ databases">
        <title>Genome analysis of myxobacterium Chondromyces crocatus Cm c5 reveals a high potential for natural compound synthesis and the genetic basis for the loss of fruiting body formation.</title>
        <authorList>
            <person name="Zaburannyi N."/>
            <person name="Bunk B."/>
            <person name="Maier J."/>
            <person name="Overmann J."/>
            <person name="Mueller R."/>
        </authorList>
    </citation>
    <scope>NUCLEOTIDE SEQUENCE [LARGE SCALE GENOMIC DNA]</scope>
    <source>
        <strain evidence="11 13">Cm c5</strain>
    </source>
</reference>
<evidence type="ECO:0000259" key="7">
    <source>
        <dbReference type="PROSITE" id="PS50075"/>
    </source>
</evidence>
<keyword evidence="13" id="KW-1185">Reference proteome</keyword>
<dbReference type="SUPFAM" id="SSF51735">
    <property type="entry name" value="NAD(P)-binding Rossmann-fold domains"/>
    <property type="match status" value="2"/>
</dbReference>
<dbReference type="SUPFAM" id="SSF52151">
    <property type="entry name" value="FabD/lysophospholipase-like"/>
    <property type="match status" value="1"/>
</dbReference>
<dbReference type="InterPro" id="IPR050091">
    <property type="entry name" value="PKS_NRPS_Biosynth_Enz"/>
</dbReference>
<dbReference type="GO" id="GO:0071770">
    <property type="term" value="P:DIM/DIP cell wall layer assembly"/>
    <property type="evidence" value="ECO:0007669"/>
    <property type="project" value="TreeGrafter"/>
</dbReference>
<dbReference type="FunFam" id="3.40.47.10:FF:000019">
    <property type="entry name" value="Polyketide synthase type I"/>
    <property type="match status" value="1"/>
</dbReference>
<dbReference type="SMART" id="SM00827">
    <property type="entry name" value="PKS_AT"/>
    <property type="match status" value="1"/>
</dbReference>
<dbReference type="Gene3D" id="3.10.129.110">
    <property type="entry name" value="Polyketide synthase dehydratase"/>
    <property type="match status" value="1"/>
</dbReference>
<dbReference type="GO" id="GO:0005737">
    <property type="term" value="C:cytoplasm"/>
    <property type="evidence" value="ECO:0007669"/>
    <property type="project" value="TreeGrafter"/>
</dbReference>
<evidence type="ECO:0000313" key="13">
    <source>
        <dbReference type="Proteomes" id="UP000067626"/>
    </source>
</evidence>
<dbReference type="Pfam" id="PF14765">
    <property type="entry name" value="PS-DH"/>
    <property type="match status" value="1"/>
</dbReference>
<evidence type="ECO:0000256" key="4">
    <source>
        <dbReference type="ARBA" id="ARBA00054155"/>
    </source>
</evidence>
<evidence type="ECO:0000313" key="10">
    <source>
        <dbReference type="EMBL" id="AIR74912.1"/>
    </source>
</evidence>
<dbReference type="InterPro" id="IPR049900">
    <property type="entry name" value="PKS_mFAS_DH"/>
</dbReference>
<dbReference type="InterPro" id="IPR049551">
    <property type="entry name" value="PKS_DH_C"/>
</dbReference>
<dbReference type="Proteomes" id="UP000067626">
    <property type="component" value="Chromosome"/>
</dbReference>
<dbReference type="InterPro" id="IPR014031">
    <property type="entry name" value="Ketoacyl_synth_C"/>
</dbReference>
<dbReference type="Gene3D" id="3.40.47.10">
    <property type="match status" value="1"/>
</dbReference>
<dbReference type="InterPro" id="IPR018201">
    <property type="entry name" value="Ketoacyl_synth_AS"/>
</dbReference>
<evidence type="ECO:0000259" key="8">
    <source>
        <dbReference type="PROSITE" id="PS52004"/>
    </source>
</evidence>
<feature type="domain" description="Carrier" evidence="7">
    <location>
        <begin position="1756"/>
        <end position="1834"/>
    </location>
</feature>
<dbReference type="PROSITE" id="PS52004">
    <property type="entry name" value="KS3_2"/>
    <property type="match status" value="1"/>
</dbReference>
<dbReference type="GO" id="GO:0006633">
    <property type="term" value="P:fatty acid biosynthetic process"/>
    <property type="evidence" value="ECO:0007669"/>
    <property type="project" value="InterPro"/>
</dbReference>
<evidence type="ECO:0000313" key="11">
    <source>
        <dbReference type="EMBL" id="AKT38856.1"/>
    </source>
</evidence>
<dbReference type="CDD" id="cd00833">
    <property type="entry name" value="PKS"/>
    <property type="match status" value="1"/>
</dbReference>
<dbReference type="PANTHER" id="PTHR43775">
    <property type="entry name" value="FATTY ACID SYNTHASE"/>
    <property type="match status" value="1"/>
</dbReference>
<dbReference type="CDD" id="cd08955">
    <property type="entry name" value="KR_2_FAS_SDR_x"/>
    <property type="match status" value="1"/>
</dbReference>
<keyword evidence="3" id="KW-0808">Transferase</keyword>
<dbReference type="InterPro" id="IPR020807">
    <property type="entry name" value="PKS_DH"/>
</dbReference>
<feature type="active site" description="Proton acceptor; for dehydratase activity" evidence="5">
    <location>
        <position position="956"/>
    </location>
</feature>
<dbReference type="InterPro" id="IPR016035">
    <property type="entry name" value="Acyl_Trfase/lysoPLipase"/>
</dbReference>
<dbReference type="Gene3D" id="3.40.366.10">
    <property type="entry name" value="Malonyl-Coenzyme A Acyl Carrier Protein, domain 2"/>
    <property type="match status" value="1"/>
</dbReference>
<feature type="domain" description="Ketosynthase family 3 (KS3)" evidence="8">
    <location>
        <begin position="27"/>
        <end position="450"/>
    </location>
</feature>
<feature type="region of interest" description="Disordered" evidence="6">
    <location>
        <begin position="901"/>
        <end position="927"/>
    </location>
</feature>
<dbReference type="Gene3D" id="3.30.70.3290">
    <property type="match status" value="1"/>
</dbReference>
<evidence type="ECO:0000256" key="1">
    <source>
        <dbReference type="ARBA" id="ARBA00022450"/>
    </source>
</evidence>
<proteinExistence type="predicted"/>
<dbReference type="SUPFAM" id="SSF47336">
    <property type="entry name" value="ACP-like"/>
    <property type="match status" value="1"/>
</dbReference>
<dbReference type="InterPro" id="IPR013968">
    <property type="entry name" value="PKS_KR"/>
</dbReference>
<evidence type="ECO:0000256" key="2">
    <source>
        <dbReference type="ARBA" id="ARBA00022553"/>
    </source>
</evidence>
<dbReference type="Pfam" id="PF00698">
    <property type="entry name" value="Acyl_transf_1"/>
    <property type="match status" value="1"/>
</dbReference>
<dbReference type="Gene3D" id="3.40.50.720">
    <property type="entry name" value="NAD(P)-binding Rossmann-like Domain"/>
    <property type="match status" value="1"/>
</dbReference>
<dbReference type="PANTHER" id="PTHR43775:SF37">
    <property type="entry name" value="SI:DKEY-61P9.11"/>
    <property type="match status" value="1"/>
</dbReference>
<dbReference type="PROSITE" id="PS00012">
    <property type="entry name" value="PHOSPHOPANTETHEINE"/>
    <property type="match status" value="1"/>
</dbReference>
<dbReference type="EMBL" id="KJ868728">
    <property type="protein sequence ID" value="AIR74912.1"/>
    <property type="molecule type" value="Genomic_DNA"/>
</dbReference>
<dbReference type="Pfam" id="PF21089">
    <property type="entry name" value="PKS_DH_N"/>
    <property type="match status" value="1"/>
</dbReference>
<dbReference type="EMBL" id="FN547928">
    <property type="protein sequence ID" value="CBD77736.1"/>
    <property type="molecule type" value="Genomic_DNA"/>
</dbReference>
<dbReference type="GO" id="GO:0004312">
    <property type="term" value="F:fatty acid synthase activity"/>
    <property type="evidence" value="ECO:0007669"/>
    <property type="project" value="TreeGrafter"/>
</dbReference>
<dbReference type="Pfam" id="PF22621">
    <property type="entry name" value="CurL-like_PKS_C"/>
    <property type="match status" value="1"/>
</dbReference>
<comment type="function">
    <text evidence="4">Involved in production of the polyketide antibiotic thailandamide.</text>
</comment>
<dbReference type="Pfam" id="PF02801">
    <property type="entry name" value="Ketoacyl-synt_C"/>
    <property type="match status" value="1"/>
</dbReference>
<dbReference type="PATRIC" id="fig|52.7.peg.3302"/>
<dbReference type="PROSITE" id="PS00606">
    <property type="entry name" value="KS3_1"/>
    <property type="match status" value="1"/>
</dbReference>
<feature type="region of interest" description="C-terminal hotdog fold" evidence="5">
    <location>
        <begin position="1070"/>
        <end position="1221"/>
    </location>
</feature>
<gene>
    <name evidence="12" type="primary">croC</name>
    <name evidence="11" type="ORF">CMC5_030020</name>
</gene>
<feature type="compositionally biased region" description="Polar residues" evidence="6">
    <location>
        <begin position="906"/>
        <end position="915"/>
    </location>
</feature>
<dbReference type="Pfam" id="PF08659">
    <property type="entry name" value="KR"/>
    <property type="match status" value="1"/>
</dbReference>
<dbReference type="SMART" id="SM00823">
    <property type="entry name" value="PKS_PP"/>
    <property type="match status" value="1"/>
</dbReference>
<feature type="region of interest" description="N-terminal hotdog fold" evidence="5">
    <location>
        <begin position="924"/>
        <end position="1054"/>
    </location>
</feature>
<dbReference type="InterPro" id="IPR042104">
    <property type="entry name" value="PKS_dehydratase_sf"/>
</dbReference>
<organism evidence="12">
    <name type="scientific">Chondromyces crocatus</name>
    <dbReference type="NCBI Taxonomy" id="52"/>
    <lineage>
        <taxon>Bacteria</taxon>
        <taxon>Pseudomonadati</taxon>
        <taxon>Myxococcota</taxon>
        <taxon>Polyangia</taxon>
        <taxon>Polyangiales</taxon>
        <taxon>Polyangiaceae</taxon>
        <taxon>Chondromyces</taxon>
    </lineage>
</organism>
<dbReference type="GO" id="GO:0004315">
    <property type="term" value="F:3-oxoacyl-[acyl-carrier-protein] synthase activity"/>
    <property type="evidence" value="ECO:0007669"/>
    <property type="project" value="InterPro"/>
</dbReference>
<dbReference type="InterPro" id="IPR016036">
    <property type="entry name" value="Malonyl_transacylase_ACP-bd"/>
</dbReference>
<dbReference type="PROSITE" id="PS52019">
    <property type="entry name" value="PKS_MFAS_DH"/>
    <property type="match status" value="1"/>
</dbReference>
<keyword evidence="1" id="KW-0596">Phosphopantetheine</keyword>
<dbReference type="InterPro" id="IPR049552">
    <property type="entry name" value="PKS_DH_N"/>
</dbReference>
<dbReference type="InterPro" id="IPR014030">
    <property type="entry name" value="Ketoacyl_synth_N"/>
</dbReference>
<dbReference type="OrthoDB" id="9757540at2"/>
<dbReference type="GO" id="GO:0005886">
    <property type="term" value="C:plasma membrane"/>
    <property type="evidence" value="ECO:0007669"/>
    <property type="project" value="TreeGrafter"/>
</dbReference>
<dbReference type="FunFam" id="3.40.366.10:FF:000002">
    <property type="entry name" value="Probable polyketide synthase 2"/>
    <property type="match status" value="1"/>
</dbReference>
<dbReference type="KEGG" id="ccro:CMC5_030020"/>
<dbReference type="SMART" id="SM00822">
    <property type="entry name" value="PKS_KR"/>
    <property type="match status" value="1"/>
</dbReference>
<keyword evidence="2" id="KW-0597">Phosphoprotein</keyword>
<dbReference type="SMART" id="SM00825">
    <property type="entry name" value="PKS_KS"/>
    <property type="match status" value="1"/>
</dbReference>
<dbReference type="InterPro" id="IPR016039">
    <property type="entry name" value="Thiolase-like"/>
</dbReference>
<dbReference type="Gene3D" id="1.10.1200.10">
    <property type="entry name" value="ACP-like"/>
    <property type="match status" value="1"/>
</dbReference>
<dbReference type="RefSeq" id="WP_063796278.1">
    <property type="nucleotide sequence ID" value="NZ_CP012159.1"/>
</dbReference>
<dbReference type="InterPro" id="IPR009081">
    <property type="entry name" value="PP-bd_ACP"/>
</dbReference>
<feature type="domain" description="PKS/mFAS DH" evidence="9">
    <location>
        <begin position="924"/>
        <end position="1221"/>
    </location>
</feature>
<feature type="active site" description="Proton donor; for dehydratase activity" evidence="5">
    <location>
        <position position="1133"/>
    </location>
</feature>
<dbReference type="InterPro" id="IPR014043">
    <property type="entry name" value="Acyl_transferase_dom"/>
</dbReference>
<dbReference type="SMART" id="SM00826">
    <property type="entry name" value="PKS_DH"/>
    <property type="match status" value="1"/>
</dbReference>
<dbReference type="Pfam" id="PF00109">
    <property type="entry name" value="ketoacyl-synt"/>
    <property type="match status" value="1"/>
</dbReference>
<sequence>MSQFLERIAALPPDKRAALAEILRSAPEPIAIVGVGCRFPGADTPMQFWEVLESGRDMIREVPRDRWDIDAHYDPKPDAPGKVASRWGSFIEGVDRFDAHFFGIGTQEASRMDPHQRVLLEVAWEALEHAGVNPEQLGGSKTGVFVGIYHSDFSNLELADPDRIDLYSGTGTSNNVAAGRLSYLLDLRGPAIAVDTACSSSLVAVHLACQSLRNKECDMALAGGVTILLSPLPLLMASRMGLMARDGRCKTFDTRADGIAMGDGCGVVALKRLSDALSSGDNILAVIRGSAVNQDGRTNGLTAPNVLSQQELLRSALRDASLEPAQISYVEAHGTGTSLGDPIEMEALAEVLGQPGPERRCGVSSVKTNMGHLGAAAGMAGLIKVVLCLQHRRLVPHLNFQELNPNISLSGTPFFIPTSLQSWEANGEARRAGVSAFGWSGTNAHVILEEAPPARREPRTATRPRHLLVLSAKRASALRELARRYERHLEANDAQDPLDVCHTAGVGRAHAAHRLAVEGESIGELRTKLSAFVADGPAEGWWTGEVRGRKPQSPVFLFTGQGAQYAGMGRRLYESHPSFRSALDRCDELSRPHLRRSLLEVMFAGEGDGTALDETEYTQPALFALGYALAELWRSWGVEPSAVMGHSVGELVAACVAGVFSLEDGIKLVASRGALMQALPRDGSIAAVFADEATVAAVVARWSSELAVAAINGPSEVVISGATRAVHAAIEELGARGFKARLLRVSHAFHSPLMDPMLDDFERVAASIAHAPPRIKLVSNLTGTFIERGEVTTPAYWRRHLRHPVRFAAGIEALHAQGHQVFLELGPSSTLLAMARRCLPNGVGTWLPSLQKGKDDWQHILSSLGQWYVQGGDVSFSACDAGFDARRVSLPTYAFQRDDYPLPVSNPASRGTSEARSSDTQDGHPLVGARVRSPLLKDLVFEAHIQPSRLPYLDDHAVYGVPLLPMTGYLEMAWAAVVRGFGRDHGTLTDIQILEPMAFPDGEGRVAQVVLRTEESGRALFHIYSREQEASDAEVEPLWRLHATGGFRRAGRDERHIPSERLEEVQKRCRAPISVERFYATLSRQGLQYGPSFRGIEQLFRSETDDEALGRIALPVALQSELPSYHAHPAFLDACDQVFAAALPGAGEAVQGEDVYLPVRVERGRILRAAVGQGWSHCKVRRAPAGAEALEADLCIFDDAGEVVAEVTGLLLKRAPRGVLRAAVQRSDEGWFYKMEWQPAPPPRLDDPRPGAWLVLADAGGVGTQLAERLRAGGAAVVVAVAESTSTQGDPQYVTVRPTEAEDLSRLWRQVRETHGAIAGVVHCMSLDADAAVEMNPGSLRRAQEFGCGLALHLSQAILRDEHPIPPRLWLVTWGAQAVGTPSYDVAVAQAPLWGLGRTIALEHPLLRCTLVDLDPETEDLSLLHRELLGNDDEAQVAFRDGGRLVPRLVPVPARAHGERVGAPMAGHEGQASLPVRADGAYLIVGGTDGLGLQAARWLVEQGARHLVLAGRRGRTPEVARAVAVLEEAGARVMVARTDISRAEEVEALVAEIQRTQPPLRGLIHSAGTVDDATLLQQRWSRFGPVMGPKLEGAWQLHSSTLEAPLDFFVMFSSIASLFGSPGQGNYAAANAFLDALAHHRRHAGLPALSINWGAWAEVGMAARLSETDARRMAELGLGHIVPERGVRTLGQALSMTLAQVAIVPVDWRRFLRQFQPGAEPLVFSRVASMSVVDPPVKPAQPGDWLRKLEEAAPVQRRRVLHDLIWAEAVKAIGLEPSSPLDARTSLHDFGLNSMIALDLTRTLSARIGRTLPASLLFNHPTVEAIGSFLADEVLHLVQRGPSSEAHSSPRAPGTVLKKIEELSDEEVDRLLESRLKR</sequence>
<evidence type="ECO:0000256" key="6">
    <source>
        <dbReference type="SAM" id="MobiDB-lite"/>
    </source>
</evidence>
<dbReference type="Pfam" id="PF00550">
    <property type="entry name" value="PP-binding"/>
    <property type="match status" value="1"/>
</dbReference>
<reference evidence="12" key="1">
    <citation type="submission" date="2009-09" db="EMBL/GenBank/DDBJ databases">
        <title>Isolation and Characterization of the Crocacin Biosynthetic Gene Cluster from Chondromyces crocatus Cmc5.</title>
        <authorList>
            <person name="Rachid S."/>
        </authorList>
    </citation>
    <scope>NUCLEOTIDE SEQUENCE</scope>
    <source>
        <strain evidence="12">Cmc5</strain>
    </source>
</reference>
<dbReference type="InterPro" id="IPR006162">
    <property type="entry name" value="Ppantetheine_attach_site"/>
</dbReference>
<protein>
    <submittedName>
        <fullName evidence="12">Polyketide synthase</fullName>
    </submittedName>
</protein>
<dbReference type="PROSITE" id="PS50075">
    <property type="entry name" value="CARRIER"/>
    <property type="match status" value="1"/>
</dbReference>
<dbReference type="InterPro" id="IPR036736">
    <property type="entry name" value="ACP-like_sf"/>
</dbReference>
<reference evidence="10" key="2">
    <citation type="journal article" date="2014" name="Chem. Biol.">
        <title>Biosynthesis of crocacin involves an unusual hydrolytic release domain showing similarity to condensation domains.</title>
        <authorList>
            <person name="Muller S."/>
            <person name="Rachid S."/>
            <person name="Hoffmann T."/>
            <person name="Surup F."/>
            <person name="Volz C."/>
            <person name="Zaburannyi N."/>
            <person name="Muller R."/>
        </authorList>
    </citation>
    <scope>NUCLEOTIDE SEQUENCE</scope>
    <source>
        <strain evidence="10">Cm c5</strain>
    </source>
</reference>
<evidence type="ECO:0000259" key="9">
    <source>
        <dbReference type="PROSITE" id="PS52019"/>
    </source>
</evidence>
<name>G4RJC7_CHOCO</name>
<dbReference type="SUPFAM" id="SSF53901">
    <property type="entry name" value="Thiolase-like"/>
    <property type="match status" value="1"/>
</dbReference>
<dbReference type="InterPro" id="IPR020841">
    <property type="entry name" value="PKS_Beta-ketoAc_synthase_dom"/>
</dbReference>
<accession>G4RJC7</accession>
<evidence type="ECO:0000256" key="3">
    <source>
        <dbReference type="ARBA" id="ARBA00022679"/>
    </source>
</evidence>